<comment type="pathway">
    <text evidence="2">Protein modification; protein glycosylation.</text>
</comment>
<comment type="similarity">
    <text evidence="3 12">Belongs to the glycosyltransferase 10 family.</text>
</comment>
<dbReference type="Pfam" id="PF00852">
    <property type="entry name" value="Glyco_transf_10"/>
    <property type="match status" value="1"/>
</dbReference>
<dbReference type="SUPFAM" id="SSF53756">
    <property type="entry name" value="UDP-Glycosyltransferase/glycogen phosphorylase"/>
    <property type="match status" value="1"/>
</dbReference>
<keyword evidence="7" id="KW-0735">Signal-anchor</keyword>
<keyword evidence="9 12" id="KW-0333">Golgi apparatus</keyword>
<comment type="subcellular location">
    <subcellularLocation>
        <location evidence="1 12">Golgi apparatus</location>
        <location evidence="1 12">Golgi stack membrane</location>
        <topology evidence="1 12">Single-pass type II membrane protein</topology>
    </subcellularLocation>
</comment>
<evidence type="ECO:0000259" key="13">
    <source>
        <dbReference type="Pfam" id="PF00852"/>
    </source>
</evidence>
<comment type="caution">
    <text evidence="15">The sequence shown here is derived from an EMBL/GenBank/DDBJ whole genome shotgun (WGS) entry which is preliminary data.</text>
</comment>
<accession>A0A8J2S8D0</accession>
<proteinExistence type="inferred from homology"/>
<evidence type="ECO:0000256" key="5">
    <source>
        <dbReference type="ARBA" id="ARBA00022679"/>
    </source>
</evidence>
<evidence type="ECO:0000256" key="2">
    <source>
        <dbReference type="ARBA" id="ARBA00004922"/>
    </source>
</evidence>
<dbReference type="InterPro" id="IPR038577">
    <property type="entry name" value="GT10-like_C_sf"/>
</dbReference>
<evidence type="ECO:0000256" key="3">
    <source>
        <dbReference type="ARBA" id="ARBA00008919"/>
    </source>
</evidence>
<gene>
    <name evidence="15" type="ORF">DGAL_LOCUS15217</name>
</gene>
<evidence type="ECO:0000256" key="8">
    <source>
        <dbReference type="ARBA" id="ARBA00022989"/>
    </source>
</evidence>
<keyword evidence="5 12" id="KW-0808">Transferase</keyword>
<name>A0A8J2S8D0_9CRUS</name>
<evidence type="ECO:0000256" key="1">
    <source>
        <dbReference type="ARBA" id="ARBA00004447"/>
    </source>
</evidence>
<evidence type="ECO:0000256" key="12">
    <source>
        <dbReference type="RuleBase" id="RU003832"/>
    </source>
</evidence>
<dbReference type="GO" id="GO:0032580">
    <property type="term" value="C:Golgi cisterna membrane"/>
    <property type="evidence" value="ECO:0007669"/>
    <property type="project" value="UniProtKB-SubCell"/>
</dbReference>
<evidence type="ECO:0000256" key="7">
    <source>
        <dbReference type="ARBA" id="ARBA00022968"/>
    </source>
</evidence>
<evidence type="ECO:0000313" key="16">
    <source>
        <dbReference type="Proteomes" id="UP000789390"/>
    </source>
</evidence>
<evidence type="ECO:0000256" key="9">
    <source>
        <dbReference type="ARBA" id="ARBA00023034"/>
    </source>
</evidence>
<evidence type="ECO:0000313" key="15">
    <source>
        <dbReference type="EMBL" id="CAH0111569.1"/>
    </source>
</evidence>
<keyword evidence="11" id="KW-0325">Glycoprotein</keyword>
<evidence type="ECO:0000256" key="4">
    <source>
        <dbReference type="ARBA" id="ARBA00022676"/>
    </source>
</evidence>
<dbReference type="InterPro" id="IPR031481">
    <property type="entry name" value="Glyco_tran_10_N"/>
</dbReference>
<dbReference type="AlphaFoldDB" id="A0A8J2S8D0"/>
<dbReference type="Proteomes" id="UP000789390">
    <property type="component" value="Unassembled WGS sequence"/>
</dbReference>
<dbReference type="InterPro" id="IPR055270">
    <property type="entry name" value="Glyco_tran_10_C"/>
</dbReference>
<evidence type="ECO:0000259" key="14">
    <source>
        <dbReference type="Pfam" id="PF17039"/>
    </source>
</evidence>
<keyword evidence="4 12" id="KW-0328">Glycosyltransferase</keyword>
<feature type="domain" description="Fucosyltransferase N-terminal" evidence="14">
    <location>
        <begin position="4"/>
        <end position="55"/>
    </location>
</feature>
<dbReference type="OrthoDB" id="427096at2759"/>
<evidence type="ECO:0000256" key="10">
    <source>
        <dbReference type="ARBA" id="ARBA00023136"/>
    </source>
</evidence>
<dbReference type="EC" id="2.4.1.-" evidence="12"/>
<dbReference type="PANTHER" id="PTHR48438:SF1">
    <property type="entry name" value="ALPHA-(1,3)-FUCOSYLTRANSFERASE C-RELATED"/>
    <property type="match status" value="1"/>
</dbReference>
<dbReference type="FunFam" id="3.40.50.11660:FF:000004">
    <property type="entry name" value="Glycoprotein 3-alpha-L-fucosyltransferase A"/>
    <property type="match status" value="1"/>
</dbReference>
<feature type="domain" description="Fucosyltransferase C-terminal" evidence="13">
    <location>
        <begin position="84"/>
        <end position="260"/>
    </location>
</feature>
<dbReference type="Pfam" id="PF17039">
    <property type="entry name" value="Glyco_tran_10_N"/>
    <property type="match status" value="1"/>
</dbReference>
<dbReference type="Gene3D" id="3.40.50.11660">
    <property type="entry name" value="Glycosyl transferase family 10, C-terminal domain"/>
    <property type="match status" value="1"/>
</dbReference>
<evidence type="ECO:0000256" key="11">
    <source>
        <dbReference type="ARBA" id="ARBA00023180"/>
    </source>
</evidence>
<dbReference type="InterPro" id="IPR001503">
    <property type="entry name" value="Glyco_trans_10"/>
</dbReference>
<protein>
    <recommendedName>
        <fullName evidence="12">Fucosyltransferase</fullName>
        <ecNumber evidence="12">2.4.1.-</ecNumber>
    </recommendedName>
</protein>
<keyword evidence="10" id="KW-0472">Membrane</keyword>
<keyword evidence="16" id="KW-1185">Reference proteome</keyword>
<reference evidence="15" key="1">
    <citation type="submission" date="2021-11" db="EMBL/GenBank/DDBJ databases">
        <authorList>
            <person name="Schell T."/>
        </authorList>
    </citation>
    <scope>NUCLEOTIDE SEQUENCE</scope>
    <source>
        <strain evidence="15">M5</strain>
    </source>
</reference>
<keyword evidence="8" id="KW-1133">Transmembrane helix</keyword>
<organism evidence="15 16">
    <name type="scientific">Daphnia galeata</name>
    <dbReference type="NCBI Taxonomy" id="27404"/>
    <lineage>
        <taxon>Eukaryota</taxon>
        <taxon>Metazoa</taxon>
        <taxon>Ecdysozoa</taxon>
        <taxon>Arthropoda</taxon>
        <taxon>Crustacea</taxon>
        <taxon>Branchiopoda</taxon>
        <taxon>Diplostraca</taxon>
        <taxon>Cladocera</taxon>
        <taxon>Anomopoda</taxon>
        <taxon>Daphniidae</taxon>
        <taxon>Daphnia</taxon>
    </lineage>
</organism>
<dbReference type="UniPathway" id="UPA00378"/>
<evidence type="ECO:0000256" key="6">
    <source>
        <dbReference type="ARBA" id="ARBA00022692"/>
    </source>
</evidence>
<keyword evidence="6 12" id="KW-0812">Transmembrane</keyword>
<dbReference type="EMBL" id="CAKKLH010000314">
    <property type="protein sequence ID" value="CAH0111569.1"/>
    <property type="molecule type" value="Genomic_DNA"/>
</dbReference>
<dbReference type="GO" id="GO:0008417">
    <property type="term" value="F:fucosyltransferase activity"/>
    <property type="evidence" value="ECO:0007669"/>
    <property type="project" value="InterPro"/>
</dbReference>
<dbReference type="PANTHER" id="PTHR48438">
    <property type="entry name" value="ALPHA-(1,3)-FUCOSYLTRANSFERASE C-RELATED"/>
    <property type="match status" value="1"/>
</dbReference>
<sequence>MKGLPTCRRPDQRYIFFNFESPINVAAKTLKIYDKLPSNYFNWTATYRLDSDLFRDEFYGFEFKQTNPYGNRPNFSDYYGINITTKNKTAAWFVSNCKTSVNREGYIEELKKHIQVDVFGRCLEHSKSCPRKEQNKCDTMLKNEYFFYLSFENSFCPDYVTEKFYRALQTGTVPVVFGGANYSLFAPPHSYINARDFRTPQLLAEYLFHLTQNLDLYSRYLDWRGEMNMYRPSTEPWCNLCKMMNDPNQETKSYADIKKWWFDEHPCENYSFKKT</sequence>